<dbReference type="KEGG" id="lpav:PLANPX_4063"/>
<dbReference type="AlphaFoldDB" id="A0A5K7XHL9"/>
<dbReference type="RefSeq" id="WP_152100024.1">
    <property type="nucleotide sequence ID" value="NZ_AP021861.1"/>
</dbReference>
<evidence type="ECO:0000256" key="1">
    <source>
        <dbReference type="ARBA" id="ARBA00005260"/>
    </source>
</evidence>
<dbReference type="EMBL" id="AP021861">
    <property type="protein sequence ID" value="BBO34451.1"/>
    <property type="molecule type" value="Genomic_DNA"/>
</dbReference>
<evidence type="ECO:0000313" key="2">
    <source>
        <dbReference type="EMBL" id="BBO34451.1"/>
    </source>
</evidence>
<comment type="similarity">
    <text evidence="1">Belongs to the FrmR/RcnR family.</text>
</comment>
<accession>A0A5K7XHL9</accession>
<name>A0A5K7XHL9_9BACT</name>
<dbReference type="GO" id="GO:0003677">
    <property type="term" value="F:DNA binding"/>
    <property type="evidence" value="ECO:0007669"/>
    <property type="project" value="InterPro"/>
</dbReference>
<dbReference type="Gene3D" id="1.20.58.1000">
    <property type="entry name" value="Metal-sensitive repressor, helix protomer"/>
    <property type="match status" value="1"/>
</dbReference>
<keyword evidence="3" id="KW-1185">Reference proteome</keyword>
<gene>
    <name evidence="2" type="ORF">PLANPX_4063</name>
</gene>
<organism evidence="2 3">
    <name type="scientific">Lacipirellula parvula</name>
    <dbReference type="NCBI Taxonomy" id="2650471"/>
    <lineage>
        <taxon>Bacteria</taxon>
        <taxon>Pseudomonadati</taxon>
        <taxon>Planctomycetota</taxon>
        <taxon>Planctomycetia</taxon>
        <taxon>Pirellulales</taxon>
        <taxon>Lacipirellulaceae</taxon>
        <taxon>Lacipirellula</taxon>
    </lineage>
</organism>
<dbReference type="InterPro" id="IPR003735">
    <property type="entry name" value="Metal_Tscrpt_repr"/>
</dbReference>
<evidence type="ECO:0000313" key="3">
    <source>
        <dbReference type="Proteomes" id="UP000326837"/>
    </source>
</evidence>
<proteinExistence type="inferred from homology"/>
<reference evidence="3" key="1">
    <citation type="submission" date="2019-10" db="EMBL/GenBank/DDBJ databases">
        <title>Lacipirellula parvula gen. nov., sp. nov., representing a lineage of planctomycetes widespread in freshwater anoxic habitats, and description of the family Lacipirellulaceae.</title>
        <authorList>
            <person name="Dedysh S.N."/>
            <person name="Kulichevskaya I.S."/>
            <person name="Beletsky A.V."/>
            <person name="Rakitin A.L."/>
            <person name="Mardanov A.V."/>
            <person name="Ivanova A.A."/>
            <person name="Saltykova V.X."/>
            <person name="Rijpstra W.I.C."/>
            <person name="Sinninghe Damste J.S."/>
            <person name="Ravin N.V."/>
        </authorList>
    </citation>
    <scope>NUCLEOTIDE SEQUENCE [LARGE SCALE GENOMIC DNA]</scope>
    <source>
        <strain evidence="3">PX69</strain>
    </source>
</reference>
<dbReference type="Pfam" id="PF02583">
    <property type="entry name" value="Trns_repr_metal"/>
    <property type="match status" value="1"/>
</dbReference>
<dbReference type="InterPro" id="IPR038390">
    <property type="entry name" value="Metal_Tscrpt_repr_sf"/>
</dbReference>
<sequence>MLTAEEKKEALIRLRKAIGQMESLVSKIENDEPTADMSHLLKTAMGSLKGAAQSIITGHFRSLVDLLVRAKSSDVKKLGVEDVTRELVKSAEVFTGARTSGQK</sequence>
<dbReference type="GO" id="GO:0046872">
    <property type="term" value="F:metal ion binding"/>
    <property type="evidence" value="ECO:0007669"/>
    <property type="project" value="InterPro"/>
</dbReference>
<dbReference type="GO" id="GO:0045892">
    <property type="term" value="P:negative regulation of DNA-templated transcription"/>
    <property type="evidence" value="ECO:0007669"/>
    <property type="project" value="UniProtKB-ARBA"/>
</dbReference>
<dbReference type="Proteomes" id="UP000326837">
    <property type="component" value="Chromosome"/>
</dbReference>
<protein>
    <submittedName>
        <fullName evidence="2">Uncharacterized protein</fullName>
    </submittedName>
</protein>